<gene>
    <name evidence="2" type="ORF">T02_1288</name>
</gene>
<evidence type="ECO:0000313" key="3">
    <source>
        <dbReference type="Proteomes" id="UP000054721"/>
    </source>
</evidence>
<organism evidence="2 3">
    <name type="scientific">Trichinella nativa</name>
    <dbReference type="NCBI Taxonomy" id="6335"/>
    <lineage>
        <taxon>Eukaryota</taxon>
        <taxon>Metazoa</taxon>
        <taxon>Ecdysozoa</taxon>
        <taxon>Nematoda</taxon>
        <taxon>Enoplea</taxon>
        <taxon>Dorylaimia</taxon>
        <taxon>Trichinellida</taxon>
        <taxon>Trichinellidae</taxon>
        <taxon>Trichinella</taxon>
    </lineage>
</organism>
<proteinExistence type="predicted"/>
<keyword evidence="1" id="KW-0812">Transmembrane</keyword>
<evidence type="ECO:0000256" key="1">
    <source>
        <dbReference type="SAM" id="Phobius"/>
    </source>
</evidence>
<dbReference type="Proteomes" id="UP000054721">
    <property type="component" value="Unassembled WGS sequence"/>
</dbReference>
<dbReference type="OrthoDB" id="5942686at2759"/>
<feature type="transmembrane region" description="Helical" evidence="1">
    <location>
        <begin position="27"/>
        <end position="48"/>
    </location>
</feature>
<evidence type="ECO:0000313" key="2">
    <source>
        <dbReference type="EMBL" id="KRZ49497.1"/>
    </source>
</evidence>
<protein>
    <submittedName>
        <fullName evidence="2">Uncharacterized protein</fullName>
    </submittedName>
</protein>
<comment type="caution">
    <text evidence="2">The sequence shown here is derived from an EMBL/GenBank/DDBJ whole genome shotgun (WGS) entry which is preliminary data.</text>
</comment>
<dbReference type="EMBL" id="JYDW01000309">
    <property type="protein sequence ID" value="KRZ49497.1"/>
    <property type="molecule type" value="Genomic_DNA"/>
</dbReference>
<keyword evidence="1" id="KW-0472">Membrane</keyword>
<sequence>MFLKYVYIIETFIAVILNQTQNSRHSIYYATLFAIYWLQLHAALIYLVDYILQRLIQKAPGKNMLLNGPTAHFVYQTHRHLHFNRLPLLRVFYSQLMFQVMGYPQRLATTRLHPMITQDI</sequence>
<keyword evidence="3" id="KW-1185">Reference proteome</keyword>
<dbReference type="AlphaFoldDB" id="A0A0V1KQ28"/>
<name>A0A0V1KQ28_9BILA</name>
<accession>A0A0V1KQ28</accession>
<reference evidence="2 3" key="1">
    <citation type="submission" date="2015-05" db="EMBL/GenBank/DDBJ databases">
        <title>Evolution of Trichinella species and genotypes.</title>
        <authorList>
            <person name="Korhonen P.K."/>
            <person name="Edoardo P."/>
            <person name="Giuseppe L.R."/>
            <person name="Gasser R.B."/>
        </authorList>
    </citation>
    <scope>NUCLEOTIDE SEQUENCE [LARGE SCALE GENOMIC DNA]</scope>
    <source>
        <strain evidence="2">ISS10</strain>
    </source>
</reference>
<keyword evidence="1" id="KW-1133">Transmembrane helix</keyword>